<comment type="caution">
    <text evidence="6">The sequence shown here is derived from an EMBL/GenBank/DDBJ whole genome shotgun (WGS) entry which is preliminary data.</text>
</comment>
<dbReference type="Pfam" id="PF00440">
    <property type="entry name" value="TetR_N"/>
    <property type="match status" value="1"/>
</dbReference>
<dbReference type="InterPro" id="IPR036271">
    <property type="entry name" value="Tet_transcr_reg_TetR-rel_C_sf"/>
</dbReference>
<dbReference type="Gene3D" id="1.10.357.10">
    <property type="entry name" value="Tetracycline Repressor, domain 2"/>
    <property type="match status" value="1"/>
</dbReference>
<gene>
    <name evidence="6" type="ORF">GCM10023169_33010</name>
</gene>
<protein>
    <submittedName>
        <fullName evidence="6">TetR/AcrR family transcriptional regulator</fullName>
    </submittedName>
</protein>
<keyword evidence="1" id="KW-0805">Transcription regulation</keyword>
<evidence type="ECO:0000259" key="5">
    <source>
        <dbReference type="PROSITE" id="PS50977"/>
    </source>
</evidence>
<reference evidence="7" key="1">
    <citation type="journal article" date="2019" name="Int. J. Syst. Evol. Microbiol.">
        <title>The Global Catalogue of Microorganisms (GCM) 10K type strain sequencing project: providing services to taxonomists for standard genome sequencing and annotation.</title>
        <authorList>
            <consortium name="The Broad Institute Genomics Platform"/>
            <consortium name="The Broad Institute Genome Sequencing Center for Infectious Disease"/>
            <person name="Wu L."/>
            <person name="Ma J."/>
        </authorList>
    </citation>
    <scope>NUCLEOTIDE SEQUENCE [LARGE SCALE GENOMIC DNA]</scope>
    <source>
        <strain evidence="7">JCM 17810</strain>
    </source>
</reference>
<evidence type="ECO:0000256" key="3">
    <source>
        <dbReference type="ARBA" id="ARBA00023163"/>
    </source>
</evidence>
<dbReference type="RefSeq" id="WP_345217523.1">
    <property type="nucleotide sequence ID" value="NZ_BAABGN010000013.1"/>
</dbReference>
<evidence type="ECO:0000256" key="1">
    <source>
        <dbReference type="ARBA" id="ARBA00023015"/>
    </source>
</evidence>
<keyword evidence="3" id="KW-0804">Transcription</keyword>
<keyword evidence="7" id="KW-1185">Reference proteome</keyword>
<dbReference type="SUPFAM" id="SSF46689">
    <property type="entry name" value="Homeodomain-like"/>
    <property type="match status" value="1"/>
</dbReference>
<dbReference type="SUPFAM" id="SSF48498">
    <property type="entry name" value="Tetracyclin repressor-like, C-terminal domain"/>
    <property type="match status" value="1"/>
</dbReference>
<dbReference type="Proteomes" id="UP001500622">
    <property type="component" value="Unassembled WGS sequence"/>
</dbReference>
<accession>A0ABP8LJ54</accession>
<dbReference type="PROSITE" id="PS50977">
    <property type="entry name" value="HTH_TETR_2"/>
    <property type="match status" value="1"/>
</dbReference>
<name>A0ABP8LJ54_9MICO</name>
<organism evidence="6 7">
    <name type="scientific">Georgenia halophila</name>
    <dbReference type="NCBI Taxonomy" id="620889"/>
    <lineage>
        <taxon>Bacteria</taxon>
        <taxon>Bacillati</taxon>
        <taxon>Actinomycetota</taxon>
        <taxon>Actinomycetes</taxon>
        <taxon>Micrococcales</taxon>
        <taxon>Bogoriellaceae</taxon>
        <taxon>Georgenia</taxon>
    </lineage>
</organism>
<evidence type="ECO:0000256" key="2">
    <source>
        <dbReference type="ARBA" id="ARBA00023125"/>
    </source>
</evidence>
<dbReference type="EMBL" id="BAABGN010000013">
    <property type="protein sequence ID" value="GAA4430060.1"/>
    <property type="molecule type" value="Genomic_DNA"/>
</dbReference>
<dbReference type="InterPro" id="IPR050109">
    <property type="entry name" value="HTH-type_TetR-like_transc_reg"/>
</dbReference>
<dbReference type="PANTHER" id="PTHR30055:SF234">
    <property type="entry name" value="HTH-TYPE TRANSCRIPTIONAL REGULATOR BETI"/>
    <property type="match status" value="1"/>
</dbReference>
<evidence type="ECO:0000256" key="4">
    <source>
        <dbReference type="PROSITE-ProRule" id="PRU00335"/>
    </source>
</evidence>
<dbReference type="InterPro" id="IPR009057">
    <property type="entry name" value="Homeodomain-like_sf"/>
</dbReference>
<dbReference type="PANTHER" id="PTHR30055">
    <property type="entry name" value="HTH-TYPE TRANSCRIPTIONAL REGULATOR RUTR"/>
    <property type="match status" value="1"/>
</dbReference>
<sequence>MPRQRALRSDSTRNREKILVAALRALADDPNATMAAIARAAGVGRMTLYGHFETRHALVAALFARTVAEADAALESVPLDGEPAHALDELTRSSWRIVAELHALLGAARDELGDDAVRAHMEHALGRVRGVVERGQARGAFRTDQSPDWLTSCYLAIVHGAAGDVRTGRVSEQDATIWVPQTVAAIVRR</sequence>
<evidence type="ECO:0000313" key="7">
    <source>
        <dbReference type="Proteomes" id="UP001500622"/>
    </source>
</evidence>
<dbReference type="InterPro" id="IPR001647">
    <property type="entry name" value="HTH_TetR"/>
</dbReference>
<proteinExistence type="predicted"/>
<feature type="domain" description="HTH tetR-type" evidence="5">
    <location>
        <begin position="12"/>
        <end position="70"/>
    </location>
</feature>
<feature type="DNA-binding region" description="H-T-H motif" evidence="4">
    <location>
        <begin position="33"/>
        <end position="52"/>
    </location>
</feature>
<evidence type="ECO:0000313" key="6">
    <source>
        <dbReference type="EMBL" id="GAA4430060.1"/>
    </source>
</evidence>
<keyword evidence="2 4" id="KW-0238">DNA-binding</keyword>